<proteinExistence type="predicted"/>
<accession>A0AAV7RV14</accession>
<name>A0AAV7RV14_PLEWA</name>
<organism evidence="2 3">
    <name type="scientific">Pleurodeles waltl</name>
    <name type="common">Iberian ribbed newt</name>
    <dbReference type="NCBI Taxonomy" id="8319"/>
    <lineage>
        <taxon>Eukaryota</taxon>
        <taxon>Metazoa</taxon>
        <taxon>Chordata</taxon>
        <taxon>Craniata</taxon>
        <taxon>Vertebrata</taxon>
        <taxon>Euteleostomi</taxon>
        <taxon>Amphibia</taxon>
        <taxon>Batrachia</taxon>
        <taxon>Caudata</taxon>
        <taxon>Salamandroidea</taxon>
        <taxon>Salamandridae</taxon>
        <taxon>Pleurodelinae</taxon>
        <taxon>Pleurodeles</taxon>
    </lineage>
</organism>
<feature type="compositionally biased region" description="Basic and acidic residues" evidence="1">
    <location>
        <begin position="136"/>
        <end position="155"/>
    </location>
</feature>
<comment type="caution">
    <text evidence="2">The sequence shown here is derived from an EMBL/GenBank/DDBJ whole genome shotgun (WGS) entry which is preliminary data.</text>
</comment>
<keyword evidence="3" id="KW-1185">Reference proteome</keyword>
<evidence type="ECO:0000313" key="2">
    <source>
        <dbReference type="EMBL" id="KAJ1154730.1"/>
    </source>
</evidence>
<evidence type="ECO:0000313" key="3">
    <source>
        <dbReference type="Proteomes" id="UP001066276"/>
    </source>
</evidence>
<sequence>MLAGVAHPLSCPADVQWALRTFRYLGIQIYHNRRDLRPGGEHGGHIGMEELDSAKQIAHMGKEALGAGTSKGDRQVLQIECSPNRFQLLEDMEIMVVNEKQMGDRRPPQWASLDGFISEGLGREAQILETEKVDKGPRLEGDTEDMRRQIQDPRTRIPSPQIPIRAPSRDENGQQWDSVGEEIPNYPIAGMLSPIPGG</sequence>
<protein>
    <submittedName>
        <fullName evidence="2">Uncharacterized protein</fullName>
    </submittedName>
</protein>
<feature type="region of interest" description="Disordered" evidence="1">
    <location>
        <begin position="136"/>
        <end position="198"/>
    </location>
</feature>
<gene>
    <name evidence="2" type="ORF">NDU88_007473</name>
</gene>
<dbReference type="Proteomes" id="UP001066276">
    <property type="component" value="Chromosome 5"/>
</dbReference>
<dbReference type="EMBL" id="JANPWB010000009">
    <property type="protein sequence ID" value="KAJ1154730.1"/>
    <property type="molecule type" value="Genomic_DNA"/>
</dbReference>
<reference evidence="2" key="1">
    <citation type="journal article" date="2022" name="bioRxiv">
        <title>Sequencing and chromosome-scale assembly of the giantPleurodeles waltlgenome.</title>
        <authorList>
            <person name="Brown T."/>
            <person name="Elewa A."/>
            <person name="Iarovenko S."/>
            <person name="Subramanian E."/>
            <person name="Araus A.J."/>
            <person name="Petzold A."/>
            <person name="Susuki M."/>
            <person name="Suzuki K.-i.T."/>
            <person name="Hayashi T."/>
            <person name="Toyoda A."/>
            <person name="Oliveira C."/>
            <person name="Osipova E."/>
            <person name="Leigh N.D."/>
            <person name="Simon A."/>
            <person name="Yun M.H."/>
        </authorList>
    </citation>
    <scope>NUCLEOTIDE SEQUENCE</scope>
    <source>
        <strain evidence="2">20211129_DDA</strain>
        <tissue evidence="2">Liver</tissue>
    </source>
</reference>
<evidence type="ECO:0000256" key="1">
    <source>
        <dbReference type="SAM" id="MobiDB-lite"/>
    </source>
</evidence>
<dbReference type="AlphaFoldDB" id="A0AAV7RV14"/>